<dbReference type="Proteomes" id="UP000663843">
    <property type="component" value="Unassembled WGS sequence"/>
</dbReference>
<dbReference type="Pfam" id="PF20153">
    <property type="entry name" value="DUF6535"/>
    <property type="match status" value="1"/>
</dbReference>
<sequence>MPIYILNNAYKKRNKKYTYVYEPGRGLPRRPKPDTGIKSQPCHLVDPPPEFDEEGKELGPDAQVWKAYVREADRVDEELVDGWNKSMDVNLIFAALFSAISTAFVIESYKNLKQDPADVSAQALLVISQTLSSLTNAPQPAASTPIPFEEAAPFRAAPSAIFVNVLWFLSLSLSVAVSLISMLAKEWCLEFMSGRIGPPGAQARRRQRRWDALESWRMKEVLTMLPSLIHLSLLLFAIGLCVFLWDVHYGVAIPVVIVTTLAAGAYFACTILPFIDNYCPYGTVLSRLYKSFSSGYSPSVGDGGIQDETTGQALHWMIVNCETPRSVDVALQSLAGAEKGLPPTMLEKCDAWTLIRQRVDSIDPTGEKAESVSLLYRRGLDCHFKMRTGNDKSHDWNREFQRLLPLVLGLQGCVNSIIFKVLEQLRLSDRNRSILEQCTWIGPRLLHFEYGPDLIDKDTPWGSIMGEYGGDMHAERSEALAESIIQLLAQHMTGEVRTEPVIQSALSACLLLLLSGRVASNPSAASVYIKRLIRAYRPQVSTGSEHTRIRVDHNEAANQSNRITFALLLGAMAVANVNCFVRHSPGLPGSLPASSIPGNKTHRMEKVIELGWHCLISAAYPGTLSFNDSHYLVHGISHFLARAKEYNLSARDCTFIRDLLGDNWLYTIRPSEEDEYCLTYHIEELANSLATNLDLDALTAPLLTCLTMLPWMNYGHQRLQPTPETYVFVVRVICWECKSGTSTDYISLISRFPFPKASQKLTHLLSNQGVFQQLLSLLDSEGFFGRAFAVAQIWLLLHMSLQVPDCRSSTSSKLAAMLLVYPDLQHDLSNKDTVMKCLESRLLDLVDSDEHTNIFDGNQARYLCRVLECMLQMRCTPLPEYVHQMLDNAPWELRGIGSFVDLEVEVADPSPNDNFGCKVTPSDPEPTVKSQAITSFPLHMATDSNDQDPVAK</sequence>
<evidence type="ECO:0000313" key="3">
    <source>
        <dbReference type="EMBL" id="CAE6434223.1"/>
    </source>
</evidence>
<protein>
    <recommendedName>
        <fullName evidence="2">DUF6535 domain-containing protein</fullName>
    </recommendedName>
</protein>
<evidence type="ECO:0000256" key="1">
    <source>
        <dbReference type="SAM" id="Phobius"/>
    </source>
</evidence>
<feature type="transmembrane region" description="Helical" evidence="1">
    <location>
        <begin position="251"/>
        <end position="275"/>
    </location>
</feature>
<dbReference type="EMBL" id="CAJMWT010002149">
    <property type="protein sequence ID" value="CAE6434223.1"/>
    <property type="molecule type" value="Genomic_DNA"/>
</dbReference>
<evidence type="ECO:0000313" key="4">
    <source>
        <dbReference type="Proteomes" id="UP000663843"/>
    </source>
</evidence>
<reference evidence="3" key="1">
    <citation type="submission" date="2021-01" db="EMBL/GenBank/DDBJ databases">
        <authorList>
            <person name="Kaushik A."/>
        </authorList>
    </citation>
    <scope>NUCLEOTIDE SEQUENCE</scope>
    <source>
        <strain evidence="3">AG2-2IIIB</strain>
    </source>
</reference>
<proteinExistence type="predicted"/>
<gene>
    <name evidence="3" type="ORF">RDB_LOCUS67648</name>
</gene>
<dbReference type="InterPro" id="IPR045338">
    <property type="entry name" value="DUF6535"/>
</dbReference>
<comment type="caution">
    <text evidence="3">The sequence shown here is derived from an EMBL/GenBank/DDBJ whole genome shotgun (WGS) entry which is preliminary data.</text>
</comment>
<name>A0A8H3AMW5_9AGAM</name>
<organism evidence="3 4">
    <name type="scientific">Rhizoctonia solani</name>
    <dbReference type="NCBI Taxonomy" id="456999"/>
    <lineage>
        <taxon>Eukaryota</taxon>
        <taxon>Fungi</taxon>
        <taxon>Dikarya</taxon>
        <taxon>Basidiomycota</taxon>
        <taxon>Agaricomycotina</taxon>
        <taxon>Agaricomycetes</taxon>
        <taxon>Cantharellales</taxon>
        <taxon>Ceratobasidiaceae</taxon>
        <taxon>Rhizoctonia</taxon>
    </lineage>
</organism>
<evidence type="ECO:0000259" key="2">
    <source>
        <dbReference type="Pfam" id="PF20153"/>
    </source>
</evidence>
<keyword evidence="1" id="KW-0472">Membrane</keyword>
<feature type="transmembrane region" description="Helical" evidence="1">
    <location>
        <begin position="161"/>
        <end position="184"/>
    </location>
</feature>
<keyword evidence="1" id="KW-0812">Transmembrane</keyword>
<accession>A0A8H3AMW5</accession>
<dbReference type="AlphaFoldDB" id="A0A8H3AMW5"/>
<feature type="domain" description="DUF6535" evidence="2">
    <location>
        <begin position="65"/>
        <end position="245"/>
    </location>
</feature>
<feature type="transmembrane region" description="Helical" evidence="1">
    <location>
        <begin position="221"/>
        <end position="245"/>
    </location>
</feature>
<keyword evidence="1" id="KW-1133">Transmembrane helix</keyword>